<dbReference type="InterPro" id="IPR006037">
    <property type="entry name" value="RCK_C"/>
</dbReference>
<keyword evidence="6 7" id="KW-0472">Membrane</keyword>
<dbReference type="SUPFAM" id="SSF116726">
    <property type="entry name" value="TrkA C-terminal domain-like"/>
    <property type="match status" value="2"/>
</dbReference>
<keyword evidence="10" id="KW-1185">Reference proteome</keyword>
<dbReference type="GO" id="GO:0006813">
    <property type="term" value="P:potassium ion transport"/>
    <property type="evidence" value="ECO:0007669"/>
    <property type="project" value="InterPro"/>
</dbReference>
<dbReference type="Pfam" id="PF03600">
    <property type="entry name" value="CitMHS"/>
    <property type="match status" value="1"/>
</dbReference>
<feature type="transmembrane region" description="Helical" evidence="7">
    <location>
        <begin position="181"/>
        <end position="201"/>
    </location>
</feature>
<dbReference type="InterPro" id="IPR004680">
    <property type="entry name" value="Cit_transptr-like_dom"/>
</dbReference>
<dbReference type="Pfam" id="PF02080">
    <property type="entry name" value="TrkA_C"/>
    <property type="match status" value="2"/>
</dbReference>
<feature type="transmembrane region" description="Helical" evidence="7">
    <location>
        <begin position="577"/>
        <end position="597"/>
    </location>
</feature>
<keyword evidence="4" id="KW-0677">Repeat</keyword>
<sequence>MTSDVALLLGVLALTIFLIVSERLRVDVVAMLVMVTLPWLGLLEPEQAFSGFSRGAVVSIIAVMIMGHGLERTGMTSLLAGPILDLGGRSPRRLLATLLASISGVSAFMQNIGAAALFLPVGVRIGREGALRTSQLLMPMGFAAILGGTLSMVGSSPLIVVNDLVSANGLERFDLFAVTPIGLALVVAGIAFFVAFGSGVLPERVDAAEARAHPARSDVLASWSLLDHVEEAMVPADSSLVGLTRKEASLLSRFGVHVLAVRQLGRTVFAPDLQTVFAAGQRLALMGRPADIERMVQECGVRPRRHVERFPELRRSDRAGLAELLVAPRSELVGKSVREIGMRRNWGVEPLSLLAGGQKLDRDFGQRPLEAGDLLLVQGPARRIREVQEQRGFVLLTPLGDESVDHGRGRRAIVCFVGAIALGLAGVSLPVALFTGAVATIVLGVVTVDQAYQAVSWRTVFLLAGLIPLGIAMRSTGAADYLAGLMFHGLEGAPVLMVLGAVALLASVLSLFMSSVAATIVVAPLAMNLGVLCGIDQRAMALLVGICAQNSFLLPTHQVNALLMAPGGYRNSDYLRAGGALTVLFLPIAVGGVWLLWT</sequence>
<dbReference type="PROSITE" id="PS51202">
    <property type="entry name" value="RCK_C"/>
    <property type="match status" value="2"/>
</dbReference>
<dbReference type="GO" id="GO:0008324">
    <property type="term" value="F:monoatomic cation transmembrane transporter activity"/>
    <property type="evidence" value="ECO:0007669"/>
    <property type="project" value="InterPro"/>
</dbReference>
<protein>
    <submittedName>
        <fullName evidence="9">Sodium-dependent dicarboxylate transporter SdcS</fullName>
    </submittedName>
</protein>
<name>A0A518BDW8_9BACT</name>
<feature type="transmembrane region" description="Helical" evidence="7">
    <location>
        <begin position="140"/>
        <end position="161"/>
    </location>
</feature>
<dbReference type="RefSeq" id="WP_145061525.1">
    <property type="nucleotide sequence ID" value="NZ_CP036287.1"/>
</dbReference>
<keyword evidence="3 7" id="KW-0812">Transmembrane</keyword>
<gene>
    <name evidence="9" type="primary">sdcS_1</name>
    <name evidence="9" type="ORF">Pla133_02340</name>
</gene>
<keyword evidence="2" id="KW-0813">Transport</keyword>
<reference evidence="9 10" key="1">
    <citation type="submission" date="2019-02" db="EMBL/GenBank/DDBJ databases">
        <title>Deep-cultivation of Planctomycetes and their phenomic and genomic characterization uncovers novel biology.</title>
        <authorList>
            <person name="Wiegand S."/>
            <person name="Jogler M."/>
            <person name="Boedeker C."/>
            <person name="Pinto D."/>
            <person name="Vollmers J."/>
            <person name="Rivas-Marin E."/>
            <person name="Kohn T."/>
            <person name="Peeters S.H."/>
            <person name="Heuer A."/>
            <person name="Rast P."/>
            <person name="Oberbeckmann S."/>
            <person name="Bunk B."/>
            <person name="Jeske O."/>
            <person name="Meyerdierks A."/>
            <person name="Storesund J.E."/>
            <person name="Kallscheuer N."/>
            <person name="Luecker S."/>
            <person name="Lage O.M."/>
            <person name="Pohl T."/>
            <person name="Merkel B.J."/>
            <person name="Hornburger P."/>
            <person name="Mueller R.-W."/>
            <person name="Bruemmer F."/>
            <person name="Labrenz M."/>
            <person name="Spormann A.M."/>
            <person name="Op den Camp H."/>
            <person name="Overmann J."/>
            <person name="Amann R."/>
            <person name="Jetten M.S.M."/>
            <person name="Mascher T."/>
            <person name="Medema M.H."/>
            <person name="Devos D.P."/>
            <person name="Kaster A.-K."/>
            <person name="Ovreas L."/>
            <person name="Rohde M."/>
            <person name="Galperin M.Y."/>
            <person name="Jogler C."/>
        </authorList>
    </citation>
    <scope>NUCLEOTIDE SEQUENCE [LARGE SCALE GENOMIC DNA]</scope>
    <source>
        <strain evidence="9 10">Pla133</strain>
    </source>
</reference>
<evidence type="ECO:0000256" key="6">
    <source>
        <dbReference type="ARBA" id="ARBA00023136"/>
    </source>
</evidence>
<feature type="transmembrane region" description="Helical" evidence="7">
    <location>
        <begin position="94"/>
        <end position="119"/>
    </location>
</feature>
<accession>A0A518BDW8</accession>
<feature type="domain" description="RCK C-terminal" evidence="8">
    <location>
        <begin position="308"/>
        <end position="393"/>
    </location>
</feature>
<feature type="transmembrane region" description="Helical" evidence="7">
    <location>
        <begin position="413"/>
        <end position="443"/>
    </location>
</feature>
<dbReference type="EMBL" id="CP036287">
    <property type="protein sequence ID" value="QDU65170.1"/>
    <property type="molecule type" value="Genomic_DNA"/>
</dbReference>
<comment type="subcellular location">
    <subcellularLocation>
        <location evidence="1">Membrane</location>
        <topology evidence="1">Multi-pass membrane protein</topology>
    </subcellularLocation>
</comment>
<organism evidence="9 10">
    <name type="scientific">Engelhardtia mirabilis</name>
    <dbReference type="NCBI Taxonomy" id="2528011"/>
    <lineage>
        <taxon>Bacteria</taxon>
        <taxon>Pseudomonadati</taxon>
        <taxon>Planctomycetota</taxon>
        <taxon>Planctomycetia</taxon>
        <taxon>Planctomycetia incertae sedis</taxon>
        <taxon>Engelhardtia</taxon>
    </lineage>
</organism>
<feature type="domain" description="RCK C-terminal" evidence="8">
    <location>
        <begin position="217"/>
        <end position="301"/>
    </location>
</feature>
<dbReference type="InterPro" id="IPR051679">
    <property type="entry name" value="DASS-Related_Transporters"/>
</dbReference>
<evidence type="ECO:0000259" key="8">
    <source>
        <dbReference type="PROSITE" id="PS51202"/>
    </source>
</evidence>
<evidence type="ECO:0000256" key="1">
    <source>
        <dbReference type="ARBA" id="ARBA00004141"/>
    </source>
</evidence>
<evidence type="ECO:0000256" key="3">
    <source>
        <dbReference type="ARBA" id="ARBA00022692"/>
    </source>
</evidence>
<feature type="transmembrane region" description="Helical" evidence="7">
    <location>
        <begin position="455"/>
        <end position="473"/>
    </location>
</feature>
<evidence type="ECO:0000313" key="9">
    <source>
        <dbReference type="EMBL" id="QDU65170.1"/>
    </source>
</evidence>
<evidence type="ECO:0000313" key="10">
    <source>
        <dbReference type="Proteomes" id="UP000316921"/>
    </source>
</evidence>
<keyword evidence="5 7" id="KW-1133">Transmembrane helix</keyword>
<dbReference type="PANTHER" id="PTHR43652">
    <property type="entry name" value="BASIC AMINO ACID ANTIPORTER YFCC-RELATED"/>
    <property type="match status" value="1"/>
</dbReference>
<evidence type="ECO:0000256" key="7">
    <source>
        <dbReference type="SAM" id="Phobius"/>
    </source>
</evidence>
<dbReference type="InterPro" id="IPR036721">
    <property type="entry name" value="RCK_C_sf"/>
</dbReference>
<dbReference type="AlphaFoldDB" id="A0A518BDW8"/>
<dbReference type="KEGG" id="pbap:Pla133_02340"/>
<dbReference type="GO" id="GO:0005886">
    <property type="term" value="C:plasma membrane"/>
    <property type="evidence" value="ECO:0007669"/>
    <property type="project" value="TreeGrafter"/>
</dbReference>
<proteinExistence type="predicted"/>
<feature type="transmembrane region" description="Helical" evidence="7">
    <location>
        <begin position="512"/>
        <end position="532"/>
    </location>
</feature>
<feature type="transmembrane region" description="Helical" evidence="7">
    <location>
        <begin position="485"/>
        <end position="506"/>
    </location>
</feature>
<feature type="transmembrane region" description="Helical" evidence="7">
    <location>
        <begin position="539"/>
        <end position="557"/>
    </location>
</feature>
<dbReference type="PANTHER" id="PTHR43652:SF2">
    <property type="entry name" value="BASIC AMINO ACID ANTIPORTER YFCC-RELATED"/>
    <property type="match status" value="1"/>
</dbReference>
<evidence type="ECO:0000256" key="5">
    <source>
        <dbReference type="ARBA" id="ARBA00022989"/>
    </source>
</evidence>
<dbReference type="Proteomes" id="UP000316921">
    <property type="component" value="Chromosome"/>
</dbReference>
<evidence type="ECO:0000256" key="4">
    <source>
        <dbReference type="ARBA" id="ARBA00022737"/>
    </source>
</evidence>
<evidence type="ECO:0000256" key="2">
    <source>
        <dbReference type="ARBA" id="ARBA00022448"/>
    </source>
</evidence>
<dbReference type="Gene3D" id="3.30.70.1450">
    <property type="entry name" value="Regulator of K+ conductance, C-terminal domain"/>
    <property type="match status" value="2"/>
</dbReference>